<dbReference type="Proteomes" id="UP000254253">
    <property type="component" value="Unassembled WGS sequence"/>
</dbReference>
<dbReference type="AlphaFoldDB" id="A0A380U249"/>
<gene>
    <name evidence="1" type="primary">tusB</name>
    <name evidence="1" type="ORF">NCTC4191_01822</name>
</gene>
<sequence>MLYTLSKAQYDLNELQQILAQITENDALVLWQDGVLLAVKYPQIFASISHIFVLANDLEARGLTLANYQLLSFPDFIQVAEKFYPHIAF</sequence>
<dbReference type="GO" id="GO:0005737">
    <property type="term" value="C:cytoplasm"/>
    <property type="evidence" value="ECO:0007669"/>
    <property type="project" value="InterPro"/>
</dbReference>
<protein>
    <submittedName>
        <fullName evidence="1">tRNA 2-thiouridine synthesizing protein B</fullName>
    </submittedName>
</protein>
<dbReference type="GO" id="GO:0002143">
    <property type="term" value="P:tRNA wobble position uridine thiolation"/>
    <property type="evidence" value="ECO:0007669"/>
    <property type="project" value="InterPro"/>
</dbReference>
<reference evidence="1 2" key="1">
    <citation type="submission" date="2018-06" db="EMBL/GenBank/DDBJ databases">
        <authorList>
            <consortium name="Pathogen Informatics"/>
            <person name="Doyle S."/>
        </authorList>
    </citation>
    <scope>NUCLEOTIDE SEQUENCE [LARGE SCALE GENOMIC DNA]</scope>
    <source>
        <strain evidence="1 2">NCTC4191</strain>
    </source>
</reference>
<dbReference type="EMBL" id="UFRN01000002">
    <property type="protein sequence ID" value="SUT95201.1"/>
    <property type="molecule type" value="Genomic_DNA"/>
</dbReference>
<proteinExistence type="predicted"/>
<dbReference type="SUPFAM" id="SSF75169">
    <property type="entry name" value="DsrEFH-like"/>
    <property type="match status" value="1"/>
</dbReference>
<evidence type="ECO:0000313" key="1">
    <source>
        <dbReference type="EMBL" id="SUT95201.1"/>
    </source>
</evidence>
<evidence type="ECO:0000313" key="2">
    <source>
        <dbReference type="Proteomes" id="UP000254253"/>
    </source>
</evidence>
<dbReference type="RefSeq" id="WP_115590879.1">
    <property type="nucleotide sequence ID" value="NZ_LR134169.1"/>
</dbReference>
<accession>A0A380U249</accession>
<keyword evidence="2" id="KW-1185">Reference proteome</keyword>
<name>A0A380U249_ACTLI</name>
<organism evidence="1 2">
    <name type="scientific">Actinobacillus lignieresii</name>
    <dbReference type="NCBI Taxonomy" id="720"/>
    <lineage>
        <taxon>Bacteria</taxon>
        <taxon>Pseudomonadati</taxon>
        <taxon>Pseudomonadota</taxon>
        <taxon>Gammaproteobacteria</taxon>
        <taxon>Pasteurellales</taxon>
        <taxon>Pasteurellaceae</taxon>
        <taxon>Actinobacillus</taxon>
    </lineage>
</organism>
<dbReference type="Gene3D" id="3.40.1260.10">
    <property type="entry name" value="DsrEFH-like"/>
    <property type="match status" value="1"/>
</dbReference>
<dbReference type="InterPro" id="IPR007215">
    <property type="entry name" value="Sulphur_relay_TusB/DsrH"/>
</dbReference>
<dbReference type="NCBIfam" id="TIGR03011">
    <property type="entry name" value="sulf_tusB_dsrH"/>
    <property type="match status" value="1"/>
</dbReference>
<dbReference type="Pfam" id="PF04077">
    <property type="entry name" value="DsrH"/>
    <property type="match status" value="1"/>
</dbReference>
<dbReference type="InterPro" id="IPR027396">
    <property type="entry name" value="DsrEFH-like"/>
</dbReference>